<gene>
    <name evidence="1" type="ORF">AAK873_06735</name>
</gene>
<organism evidence="1 2">
    <name type="scientific">Heminiphilus faecis</name>
    <dbReference type="NCBI Taxonomy" id="2601703"/>
    <lineage>
        <taxon>Bacteria</taxon>
        <taxon>Pseudomonadati</taxon>
        <taxon>Bacteroidota</taxon>
        <taxon>Bacteroidia</taxon>
        <taxon>Bacteroidales</taxon>
        <taxon>Muribaculaceae</taxon>
        <taxon>Heminiphilus</taxon>
    </lineage>
</organism>
<proteinExistence type="predicted"/>
<keyword evidence="2" id="KW-1185">Reference proteome</keyword>
<dbReference type="EMBL" id="JBCLPP010000015">
    <property type="protein sequence ID" value="MEY8245312.1"/>
    <property type="molecule type" value="Genomic_DNA"/>
</dbReference>
<evidence type="ECO:0000313" key="2">
    <source>
        <dbReference type="Proteomes" id="UP001565200"/>
    </source>
</evidence>
<name>A0ABV4CVA7_9BACT</name>
<protein>
    <submittedName>
        <fullName evidence="1">Uncharacterized protein</fullName>
    </submittedName>
</protein>
<reference evidence="1 2" key="1">
    <citation type="submission" date="2024-03" db="EMBL/GenBank/DDBJ databases">
        <title>Mouse gut bacterial collection (mGBC) of GemPharmatech.</title>
        <authorList>
            <person name="He Y."/>
            <person name="Dong L."/>
            <person name="Wu D."/>
            <person name="Gao X."/>
            <person name="Lin Z."/>
        </authorList>
    </citation>
    <scope>NUCLEOTIDE SEQUENCE [LARGE SCALE GENOMIC DNA]</scope>
    <source>
        <strain evidence="1 2">54-13</strain>
    </source>
</reference>
<accession>A0ABV4CVA7</accession>
<dbReference type="Proteomes" id="UP001565200">
    <property type="component" value="Unassembled WGS sequence"/>
</dbReference>
<sequence length="116" mass="13293">MITKKVIDALYKKYRKRPAGIELLDVGLLFEYASEHHDIVIDEEGNLVINSIDSASPFHKLALNRIHGITQFDEVVVIVLHSSIVFLNKKDSGINVHIKFDEPSIWEKIRWKVTGK</sequence>
<evidence type="ECO:0000313" key="1">
    <source>
        <dbReference type="EMBL" id="MEY8245312.1"/>
    </source>
</evidence>
<comment type="caution">
    <text evidence="1">The sequence shown here is derived from an EMBL/GenBank/DDBJ whole genome shotgun (WGS) entry which is preliminary data.</text>
</comment>
<dbReference type="RefSeq" id="WP_121700098.1">
    <property type="nucleotide sequence ID" value="NZ_JBCLPP010000015.1"/>
</dbReference>